<name>A0A3P2A7D8_9NEIS</name>
<dbReference type="PANTHER" id="PTHR30429">
    <property type="entry name" value="D-METHIONINE-BINDING LIPOPROTEIN METQ"/>
    <property type="match status" value="1"/>
</dbReference>
<evidence type="ECO:0008006" key="11">
    <source>
        <dbReference type="Google" id="ProtNLM"/>
    </source>
</evidence>
<comment type="caution">
    <text evidence="9">The sequence shown here is derived from an EMBL/GenBank/DDBJ whole genome shotgun (WGS) entry which is preliminary data.</text>
</comment>
<keyword evidence="6" id="KW-0449">Lipoprotein</keyword>
<keyword evidence="10" id="KW-1185">Reference proteome</keyword>
<dbReference type="PIRSF" id="PIRSF002854">
    <property type="entry name" value="MetQ"/>
    <property type="match status" value="1"/>
</dbReference>
<sequence>MNTAFKLSLAGVIALALSACGQQQQAQTPAAASGTGAASAVAVEKSEIRIGTTPGDFADMVKEQIQPALEKQGYKVTLTEFPDYVTPNKALAESAIDINVFQHKPYLDGFKEEHKLDLVEVFQIPTAPLGIYAGKIAKLEEVKDGSTVAVPNDPSNFARALVMMDELGWIKLKDNIDPLKASKADIAENSKNIKLVEMEAANLPRSRQDVDFAVVNGNYAMSSGMKLTEALFQEPSFAYVNWSAVRTADKDSKWVKDVEAAYNSDEFKTYAKTKFAGYKYPAAWGEQGAAAAVAEASAASVAASVAASAAK</sequence>
<evidence type="ECO:0000313" key="9">
    <source>
        <dbReference type="EMBL" id="RRD90806.1"/>
    </source>
</evidence>
<dbReference type="InterPro" id="IPR004872">
    <property type="entry name" value="Lipoprotein_NlpA"/>
</dbReference>
<dbReference type="GO" id="GO:0016020">
    <property type="term" value="C:membrane"/>
    <property type="evidence" value="ECO:0007669"/>
    <property type="project" value="UniProtKB-SubCell"/>
</dbReference>
<dbReference type="RefSeq" id="WP_124794366.1">
    <property type="nucleotide sequence ID" value="NZ_RQYC01000004.1"/>
</dbReference>
<keyword evidence="4" id="KW-0472">Membrane</keyword>
<dbReference type="Pfam" id="PF03180">
    <property type="entry name" value="Lipoprotein_9"/>
    <property type="match status" value="1"/>
</dbReference>
<evidence type="ECO:0000256" key="2">
    <source>
        <dbReference type="ARBA" id="ARBA00008973"/>
    </source>
</evidence>
<evidence type="ECO:0000256" key="7">
    <source>
        <dbReference type="PIRSR" id="PIRSR002854-1"/>
    </source>
</evidence>
<dbReference type="CDD" id="cd13599">
    <property type="entry name" value="PBP2_lipoprotein_Gna1946"/>
    <property type="match status" value="1"/>
</dbReference>
<evidence type="ECO:0000256" key="5">
    <source>
        <dbReference type="ARBA" id="ARBA00023139"/>
    </source>
</evidence>
<evidence type="ECO:0000256" key="1">
    <source>
        <dbReference type="ARBA" id="ARBA00004635"/>
    </source>
</evidence>
<feature type="lipid moiety-binding region" description="S-diacylglycerol cysteine" evidence="7">
    <location>
        <position position="20"/>
    </location>
</feature>
<dbReference type="Gene3D" id="3.40.190.10">
    <property type="entry name" value="Periplasmic binding protein-like II"/>
    <property type="match status" value="2"/>
</dbReference>
<comment type="similarity">
    <text evidence="2">Belongs to the NlpA lipoprotein family.</text>
</comment>
<feature type="signal peptide" evidence="8">
    <location>
        <begin position="1"/>
        <end position="26"/>
    </location>
</feature>
<dbReference type="Proteomes" id="UP000269923">
    <property type="component" value="Unassembled WGS sequence"/>
</dbReference>
<dbReference type="STRING" id="1121352.GCA_000620925_01032"/>
<evidence type="ECO:0000256" key="6">
    <source>
        <dbReference type="ARBA" id="ARBA00023288"/>
    </source>
</evidence>
<dbReference type="OrthoDB" id="9812878at2"/>
<evidence type="ECO:0000256" key="8">
    <source>
        <dbReference type="SAM" id="SignalP"/>
    </source>
</evidence>
<dbReference type="PROSITE" id="PS51257">
    <property type="entry name" value="PROKAR_LIPOPROTEIN"/>
    <property type="match status" value="1"/>
</dbReference>
<dbReference type="AlphaFoldDB" id="A0A3P2A7D8"/>
<proteinExistence type="inferred from homology"/>
<accession>A0A3P2A7D8</accession>
<comment type="subcellular location">
    <subcellularLocation>
        <location evidence="1">Membrane</location>
        <topology evidence="1">Lipid-anchor</topology>
    </subcellularLocation>
</comment>
<dbReference type="PANTHER" id="PTHR30429:SF0">
    <property type="entry name" value="METHIONINE-BINDING LIPOPROTEIN METQ"/>
    <property type="match status" value="1"/>
</dbReference>
<keyword evidence="5" id="KW-0564">Palmitate</keyword>
<reference evidence="9 10" key="1">
    <citation type="submission" date="2018-11" db="EMBL/GenBank/DDBJ databases">
        <title>Genomes From Bacteria Associated with the Canine Oral Cavity: a Test Case for Automated Genome-Based Taxonomic Assignment.</title>
        <authorList>
            <person name="Coil D.A."/>
            <person name="Jospin G."/>
            <person name="Darling A.E."/>
            <person name="Wallis C."/>
            <person name="Davis I.J."/>
            <person name="Harris S."/>
            <person name="Eisen J.A."/>
            <person name="Holcombe L.J."/>
            <person name="O'Flynn C."/>
        </authorList>
    </citation>
    <scope>NUCLEOTIDE SEQUENCE [LARGE SCALE GENOMIC DNA]</scope>
    <source>
        <strain evidence="9 10">COT-280</strain>
    </source>
</reference>
<evidence type="ECO:0000256" key="3">
    <source>
        <dbReference type="ARBA" id="ARBA00022729"/>
    </source>
</evidence>
<organism evidence="9 10">
    <name type="scientific">Conchiformibius steedae</name>
    <dbReference type="NCBI Taxonomy" id="153493"/>
    <lineage>
        <taxon>Bacteria</taxon>
        <taxon>Pseudomonadati</taxon>
        <taxon>Pseudomonadota</taxon>
        <taxon>Betaproteobacteria</taxon>
        <taxon>Neisseriales</taxon>
        <taxon>Neisseriaceae</taxon>
        <taxon>Conchiformibius</taxon>
    </lineage>
</organism>
<evidence type="ECO:0000256" key="4">
    <source>
        <dbReference type="ARBA" id="ARBA00023136"/>
    </source>
</evidence>
<dbReference type="SUPFAM" id="SSF53850">
    <property type="entry name" value="Periplasmic binding protein-like II"/>
    <property type="match status" value="1"/>
</dbReference>
<keyword evidence="3 8" id="KW-0732">Signal</keyword>
<protein>
    <recommendedName>
        <fullName evidence="11">Lipoprotein</fullName>
    </recommendedName>
</protein>
<dbReference type="EMBL" id="RQYC01000004">
    <property type="protein sequence ID" value="RRD90806.1"/>
    <property type="molecule type" value="Genomic_DNA"/>
</dbReference>
<gene>
    <name evidence="9" type="ORF">EII21_04160</name>
</gene>
<evidence type="ECO:0000313" key="10">
    <source>
        <dbReference type="Proteomes" id="UP000269923"/>
    </source>
</evidence>
<feature type="chain" id="PRO_5018311070" description="Lipoprotein" evidence="8">
    <location>
        <begin position="27"/>
        <end position="311"/>
    </location>
</feature>